<comment type="subcellular location">
    <subcellularLocation>
        <location evidence="3 27">Host nucleus</location>
    </subcellularLocation>
</comment>
<dbReference type="InterPro" id="IPR049901">
    <property type="entry name" value="PV_NS1-NUC"/>
</dbReference>
<dbReference type="InterPro" id="IPR054766">
    <property type="entry name" value="BoV_NS1-like_N"/>
</dbReference>
<evidence type="ECO:0000256" key="21">
    <source>
        <dbReference type="ARBA" id="ARBA00023125"/>
    </source>
</evidence>
<feature type="region of interest" description="Disordered" evidence="28">
    <location>
        <begin position="732"/>
        <end position="758"/>
    </location>
</feature>
<evidence type="ECO:0000259" key="29">
    <source>
        <dbReference type="PROSITE" id="PS51206"/>
    </source>
</evidence>
<evidence type="ECO:0000256" key="10">
    <source>
        <dbReference type="ARBA" id="ARBA00022722"/>
    </source>
</evidence>
<evidence type="ECO:0000256" key="15">
    <source>
        <dbReference type="ARBA" id="ARBA00022806"/>
    </source>
</evidence>
<feature type="active site" description="For nuclease activity" evidence="27">
    <location>
        <position position="220"/>
    </location>
</feature>
<keyword evidence="9 27" id="KW-0235">DNA replication</keyword>
<feature type="domain" description="PV NS1-Nuc" evidence="30">
    <location>
        <begin position="15"/>
        <end position="280"/>
    </location>
</feature>
<dbReference type="GO" id="GO:0003677">
    <property type="term" value="F:DNA binding"/>
    <property type="evidence" value="ECO:0007669"/>
    <property type="project" value="UniProtKB-UniRule"/>
</dbReference>
<keyword evidence="20 27" id="KW-0190">Covalent protein-DNA linkage</keyword>
<evidence type="ECO:0000256" key="5">
    <source>
        <dbReference type="ARBA" id="ARBA00011717"/>
    </source>
</evidence>
<evidence type="ECO:0000256" key="4">
    <source>
        <dbReference type="ARBA" id="ARBA00009826"/>
    </source>
</evidence>
<comment type="catalytic activity">
    <reaction evidence="26">
        <text>ATP + H2O = ADP + phosphate + H(+)</text>
        <dbReference type="Rhea" id="RHEA:13065"/>
        <dbReference type="ChEBI" id="CHEBI:15377"/>
        <dbReference type="ChEBI" id="CHEBI:15378"/>
        <dbReference type="ChEBI" id="CHEBI:30616"/>
        <dbReference type="ChEBI" id="CHEBI:43474"/>
        <dbReference type="ChEBI" id="CHEBI:456216"/>
        <dbReference type="EC" id="3.6.4.12"/>
    </reaction>
</comment>
<dbReference type="EMBL" id="LC148407">
    <property type="protein sequence ID" value="BAU88511.1"/>
    <property type="molecule type" value="Genomic_DNA"/>
</dbReference>
<evidence type="ECO:0000256" key="2">
    <source>
        <dbReference type="ARBA" id="ARBA00002892"/>
    </source>
</evidence>
<evidence type="ECO:0000256" key="7">
    <source>
        <dbReference type="ARBA" id="ARBA00020731"/>
    </source>
</evidence>
<evidence type="ECO:0000256" key="23">
    <source>
        <dbReference type="ARBA" id="ARBA00023268"/>
    </source>
</evidence>
<comment type="subunit">
    <text evidence="5">Homooligomer; when bound to DNA.</text>
</comment>
<keyword evidence="13 27" id="KW-0255">Endonuclease</keyword>
<dbReference type="GO" id="GO:0016787">
    <property type="term" value="F:hydrolase activity"/>
    <property type="evidence" value="ECO:0007669"/>
    <property type="project" value="UniProtKB-KW"/>
</dbReference>
<keyword evidence="19" id="KW-1194">Viral DNA replication</keyword>
<gene>
    <name evidence="31" type="primary">NS1</name>
</gene>
<keyword evidence="8 27" id="KW-1048">Host nucleus</keyword>
<evidence type="ECO:0000256" key="8">
    <source>
        <dbReference type="ARBA" id="ARBA00022562"/>
    </source>
</evidence>
<dbReference type="GO" id="GO:0006260">
    <property type="term" value="P:DNA replication"/>
    <property type="evidence" value="ECO:0007669"/>
    <property type="project" value="UniProtKB-UniRule"/>
</dbReference>
<evidence type="ECO:0000256" key="28">
    <source>
        <dbReference type="SAM" id="MobiDB-lite"/>
    </source>
</evidence>
<evidence type="ECO:0000256" key="16">
    <source>
        <dbReference type="ARBA" id="ARBA00022840"/>
    </source>
</evidence>
<evidence type="ECO:0000256" key="1">
    <source>
        <dbReference type="ARBA" id="ARBA00001946"/>
    </source>
</evidence>
<dbReference type="Gene3D" id="3.40.1310.20">
    <property type="match status" value="1"/>
</dbReference>
<evidence type="ECO:0000256" key="19">
    <source>
        <dbReference type="ARBA" id="ARBA00023109"/>
    </source>
</evidence>
<keyword evidence="15" id="KW-0347">Helicase</keyword>
<feature type="region of interest" description="Disordered" evidence="28">
    <location>
        <begin position="676"/>
        <end position="704"/>
    </location>
</feature>
<evidence type="ECO:0000256" key="9">
    <source>
        <dbReference type="ARBA" id="ARBA00022705"/>
    </source>
</evidence>
<feature type="compositionally biased region" description="Low complexity" evidence="28">
    <location>
        <begin position="676"/>
        <end position="688"/>
    </location>
</feature>
<evidence type="ECO:0000256" key="18">
    <source>
        <dbReference type="ARBA" id="ARBA00023015"/>
    </source>
</evidence>
<evidence type="ECO:0000256" key="13">
    <source>
        <dbReference type="ARBA" id="ARBA00022759"/>
    </source>
</evidence>
<organism evidence="31">
    <name type="scientific">Feline bocavirus</name>
    <dbReference type="NCBI Taxonomy" id="1174530"/>
    <lineage>
        <taxon>Viruses</taxon>
        <taxon>Monodnaviria</taxon>
        <taxon>Shotokuvirae</taxon>
        <taxon>Cossaviricota</taxon>
        <taxon>Quintoviricetes</taxon>
        <taxon>Piccovirales</taxon>
        <taxon>Parvoviridae</taxon>
        <taxon>Parvovirinae</taxon>
        <taxon>Bocaparvovirus</taxon>
        <taxon>Bocaparvovirus carnivoran3</taxon>
    </lineage>
</organism>
<keyword evidence="18" id="KW-0805">Transcription regulation</keyword>
<dbReference type="PROSITE" id="PS52022">
    <property type="entry name" value="PV_NS1_NUC"/>
    <property type="match status" value="1"/>
</dbReference>
<protein>
    <recommendedName>
        <fullName evidence="7">Initiator protein NS1</fullName>
        <ecNumber evidence="6">3.6.4.12</ecNumber>
    </recommendedName>
    <alternativeName>
        <fullName evidence="24">Non-structural protein 1</fullName>
    </alternativeName>
    <alternativeName>
        <fullName evidence="25">Non-structural protein NS1</fullName>
    </alternativeName>
</protein>
<feature type="domain" description="SF3 helicase" evidence="29">
    <location>
        <begin position="418"/>
        <end position="573"/>
    </location>
</feature>
<keyword evidence="14 27" id="KW-0378">Hydrolase</keyword>
<dbReference type="InterPro" id="IPR014015">
    <property type="entry name" value="Helicase_SF3_DNA-vir"/>
</dbReference>
<dbReference type="GO" id="GO:0003678">
    <property type="term" value="F:DNA helicase activity"/>
    <property type="evidence" value="ECO:0007669"/>
    <property type="project" value="UniProtKB-EC"/>
</dbReference>
<evidence type="ECO:0000256" key="27">
    <source>
        <dbReference type="PROSITE-ProRule" id="PRU01366"/>
    </source>
</evidence>
<dbReference type="GO" id="GO:0042025">
    <property type="term" value="C:host cell nucleus"/>
    <property type="evidence" value="ECO:0007669"/>
    <property type="project" value="UniProtKB-SubCell"/>
</dbReference>
<evidence type="ECO:0000259" key="30">
    <source>
        <dbReference type="PROSITE" id="PS52022"/>
    </source>
</evidence>
<keyword evidence="17" id="KW-0460">Magnesium</keyword>
<evidence type="ECO:0000256" key="26">
    <source>
        <dbReference type="ARBA" id="ARBA00047995"/>
    </source>
</evidence>
<evidence type="ECO:0000256" key="6">
    <source>
        <dbReference type="ARBA" id="ARBA00012551"/>
    </source>
</evidence>
<evidence type="ECO:0000256" key="24">
    <source>
        <dbReference type="ARBA" id="ARBA00030491"/>
    </source>
</evidence>
<dbReference type="PROSITE" id="PS51206">
    <property type="entry name" value="SF3_HELICASE_1"/>
    <property type="match status" value="1"/>
</dbReference>
<keyword evidence="22" id="KW-0804">Transcription</keyword>
<feature type="short sequence motif" description="RCR-2" evidence="27">
    <location>
        <begin position="122"/>
        <end position="124"/>
    </location>
</feature>
<dbReference type="GO" id="GO:0039693">
    <property type="term" value="P:viral DNA genome replication"/>
    <property type="evidence" value="ECO:0007669"/>
    <property type="project" value="UniProtKB-KW"/>
</dbReference>
<keyword evidence="11" id="KW-0479">Metal-binding</keyword>
<evidence type="ECO:0000313" key="31">
    <source>
        <dbReference type="EMBL" id="BAU88511.1"/>
    </source>
</evidence>
<comment type="function">
    <text evidence="2">Multifunctional protein which displays endonuclease and helicase activities required for initiating and directing viral DNA replication. Also plays a role in viral packaging and transactivation of several promoters. Binds site-specifically to 2-3 approximate tandem copies within the origins of replication (Ori), unwinds this hairpin region and nicks one DNA strand thereby initiating the rolling circle replication (RCR). Becomes covalently attached to the 5' end of the nick and provides a 3'OH for priming DNA synthesis. The helicase activity unwinds DNA in a 3'-5' direction on the longer strand. Participates in the transcriptional regulation of several promoters.</text>
</comment>
<accession>A0A160PAR0</accession>
<feature type="compositionally biased region" description="Basic and acidic residues" evidence="28">
    <location>
        <begin position="732"/>
        <end position="742"/>
    </location>
</feature>
<dbReference type="InterPro" id="IPR001257">
    <property type="entry name" value="Parvovirus_NS1_helicase"/>
</dbReference>
<sequence>MAEIPLASIHDFIQFADPAYTYVLRLPLPDYSDYEKALQNALCSDYPDLLDNIEMFATMPGPDSPRAQLDFLERYGPEKSFCVELAHSAHMAAFNMFSSKQGKAPPIASIFSQCELGKKNIHVHLVIAGDGLNRYSAKSTSYILGHKWADNIIAILEDRICKNRLANTTFALSLINNLKEAKRHCQPGNSGDLCTVLQYKSRGGGLYACRIDGREFICNYLLPKNLRYFSCVDPSKATPAAAHFPLSSKTYGISFMYGKLVPLNTRRQWWNDLRDKVLVKDEPVFSGEVFGDLPKVTRSSWNIANHSELSGGQPHVNTKINKKEGLILDCLRRCEDNLWLTYEDLVAGCADLLLMLESMPGGSKLIETVLNMLHVRITQNHSAYSYLQVRFNFRELTSDRSTLCTNKCWKLLLKQGYNPWMAGHWTLCVLSKRAGKQNTINFFGPASTGKTNMAKAIVNAVRLYGCVNHQNKNFIFNDCAAKLIVWWEECVMHNDWVEQAKCILGGTEFRIDRKHRESHLLPQTPVVISTNNNIYQVVGGNSITHVHEAPLRDRVVQFNFMQRLESTFGEITPTEVAQWLAFCSSRFDISLLGFHAQWNLQKTPNDFPLTPFCSGHSQDLTLYEHGVCDACGGYYPLETRDRGDVEDAIAGTSSFNIQSHSDFSHYIDQFDLTLLNSPETPETTPSTSADGGSAPDAPKKQVRKRRHCAKRLFTSVWDSQPNDDVEWRMLEGREEKTPRQESDAESSAEQEGSMELELSPTQWGEMLGLVAGDIESGEPPITLHCFESLTDEDWDSL</sequence>
<feature type="short sequence motif" description="RCR-3" evidence="27">
    <location>
        <begin position="220"/>
        <end position="224"/>
    </location>
</feature>
<proteinExistence type="inferred from homology"/>
<dbReference type="InterPro" id="IPR027417">
    <property type="entry name" value="P-loop_NTPase"/>
</dbReference>
<dbReference type="GO" id="GO:0005524">
    <property type="term" value="F:ATP binding"/>
    <property type="evidence" value="ECO:0007669"/>
    <property type="project" value="UniProtKB-KW"/>
</dbReference>
<evidence type="ECO:0000256" key="12">
    <source>
        <dbReference type="ARBA" id="ARBA00022741"/>
    </source>
</evidence>
<evidence type="ECO:0000256" key="17">
    <source>
        <dbReference type="ARBA" id="ARBA00022842"/>
    </source>
</evidence>
<evidence type="ECO:0000256" key="3">
    <source>
        <dbReference type="ARBA" id="ARBA00004147"/>
    </source>
</evidence>
<evidence type="ECO:0000256" key="25">
    <source>
        <dbReference type="ARBA" id="ARBA00032999"/>
    </source>
</evidence>
<dbReference type="Gene3D" id="3.40.50.300">
    <property type="entry name" value="P-loop containing nucleotide triphosphate hydrolases"/>
    <property type="match status" value="1"/>
</dbReference>
<keyword evidence="10 27" id="KW-0540">Nuclease</keyword>
<dbReference type="Pfam" id="PF22419">
    <property type="entry name" value="HBoV_NS1-like_N"/>
    <property type="match status" value="1"/>
</dbReference>
<dbReference type="SUPFAM" id="SSF52540">
    <property type="entry name" value="P-loop containing nucleoside triphosphate hydrolases"/>
    <property type="match status" value="1"/>
</dbReference>
<dbReference type="GO" id="GO:0046872">
    <property type="term" value="F:metal ion binding"/>
    <property type="evidence" value="ECO:0007669"/>
    <property type="project" value="UniProtKB-KW"/>
</dbReference>
<evidence type="ECO:0000256" key="14">
    <source>
        <dbReference type="ARBA" id="ARBA00022801"/>
    </source>
</evidence>
<name>A0A160PAR0_9VIRU</name>
<evidence type="ECO:0000256" key="20">
    <source>
        <dbReference type="ARBA" id="ARBA00023124"/>
    </source>
</evidence>
<keyword evidence="12 27" id="KW-0547">Nucleotide-binding</keyword>
<feature type="compositionally biased region" description="Acidic residues" evidence="28">
    <location>
        <begin position="743"/>
        <end position="754"/>
    </location>
</feature>
<dbReference type="GO" id="GO:0004519">
    <property type="term" value="F:endonuclease activity"/>
    <property type="evidence" value="ECO:0007669"/>
    <property type="project" value="UniProtKB-UniRule"/>
</dbReference>
<evidence type="ECO:0000256" key="22">
    <source>
        <dbReference type="ARBA" id="ARBA00023163"/>
    </source>
</evidence>
<keyword evidence="23" id="KW-0511">Multifunctional enzyme</keyword>
<evidence type="ECO:0000256" key="11">
    <source>
        <dbReference type="ARBA" id="ARBA00022723"/>
    </source>
</evidence>
<comment type="cofactor">
    <cofactor evidence="1">
        <name>Mg(2+)</name>
        <dbReference type="ChEBI" id="CHEBI:18420"/>
    </cofactor>
</comment>
<keyword evidence="16" id="KW-0067">ATP-binding</keyword>
<dbReference type="EC" id="3.6.4.12" evidence="6"/>
<reference evidence="31" key="1">
    <citation type="submission" date="2016-04" db="EMBL/GenBank/DDBJ databases">
        <title>Genetic characterization of feline bocavirus detected from cats in Japan.</title>
        <authorList>
            <person name="Takano T."/>
            <person name="Takadate Y."/>
            <person name="Doki T."/>
            <person name="Hohdatsu T."/>
        </authorList>
    </citation>
    <scope>NUCLEOTIDE SEQUENCE</scope>
    <source>
        <strain evidence="31">KU-61</strain>
    </source>
</reference>
<comment type="similarity">
    <text evidence="4">Belongs to the parvoviruses initiator protein NS1 family.</text>
</comment>
<dbReference type="Pfam" id="PF01057">
    <property type="entry name" value="Parvo_NS1"/>
    <property type="match status" value="1"/>
</dbReference>
<keyword evidence="21 27" id="KW-0238">DNA-binding</keyword>